<dbReference type="PIRSF" id="PIRSF000904">
    <property type="entry name" value="FBPtase_SBPase"/>
    <property type="match status" value="1"/>
</dbReference>
<name>A0A841H3Z9_9BACT</name>
<keyword evidence="17" id="KW-1185">Reference proteome</keyword>
<evidence type="ECO:0000259" key="14">
    <source>
        <dbReference type="Pfam" id="PF00316"/>
    </source>
</evidence>
<feature type="binding site" evidence="12">
    <location>
        <position position="116"/>
    </location>
    <ligand>
        <name>Mg(2+)</name>
        <dbReference type="ChEBI" id="CHEBI:18420"/>
        <label>2</label>
    </ligand>
</feature>
<comment type="catalytic activity">
    <reaction evidence="1 12">
        <text>beta-D-fructose 1,6-bisphosphate + H2O = beta-D-fructose 6-phosphate + phosphate</text>
        <dbReference type="Rhea" id="RHEA:11064"/>
        <dbReference type="ChEBI" id="CHEBI:15377"/>
        <dbReference type="ChEBI" id="CHEBI:32966"/>
        <dbReference type="ChEBI" id="CHEBI:43474"/>
        <dbReference type="ChEBI" id="CHEBI:57634"/>
        <dbReference type="EC" id="3.1.3.11"/>
    </reaction>
</comment>
<feature type="binding site" evidence="12">
    <location>
        <position position="245"/>
    </location>
    <ligand>
        <name>substrate</name>
    </ligand>
</feature>
<dbReference type="PRINTS" id="PR00115">
    <property type="entry name" value="F16BPHPHTASE"/>
</dbReference>
<comment type="subcellular location">
    <subcellularLocation>
        <location evidence="12">Cytoplasm</location>
    </subcellularLocation>
</comment>
<evidence type="ECO:0000256" key="10">
    <source>
        <dbReference type="ARBA" id="ARBA00072069"/>
    </source>
</evidence>
<dbReference type="PROSITE" id="PS00124">
    <property type="entry name" value="FBPASE"/>
    <property type="match status" value="1"/>
</dbReference>
<dbReference type="GO" id="GO:0042132">
    <property type="term" value="F:fructose 1,6-bisphosphate 1-phosphatase activity"/>
    <property type="evidence" value="ECO:0007669"/>
    <property type="project" value="UniProtKB-UniRule"/>
</dbReference>
<dbReference type="RefSeq" id="WP_170038790.1">
    <property type="nucleotide sequence ID" value="NZ_JABDTL010000002.1"/>
</dbReference>
<dbReference type="Gene3D" id="3.40.190.80">
    <property type="match status" value="1"/>
</dbReference>
<organism evidence="16 17">
    <name type="scientific">Longimicrobium terrae</name>
    <dbReference type="NCBI Taxonomy" id="1639882"/>
    <lineage>
        <taxon>Bacteria</taxon>
        <taxon>Pseudomonadati</taxon>
        <taxon>Gemmatimonadota</taxon>
        <taxon>Longimicrobiia</taxon>
        <taxon>Longimicrobiales</taxon>
        <taxon>Longimicrobiaceae</taxon>
        <taxon>Longimicrobium</taxon>
    </lineage>
</organism>
<dbReference type="GO" id="GO:0005829">
    <property type="term" value="C:cytosol"/>
    <property type="evidence" value="ECO:0007669"/>
    <property type="project" value="TreeGrafter"/>
</dbReference>
<reference evidence="16 17" key="1">
    <citation type="submission" date="2020-08" db="EMBL/GenBank/DDBJ databases">
        <title>Genomic Encyclopedia of Type Strains, Phase IV (KMG-IV): sequencing the most valuable type-strain genomes for metagenomic binning, comparative biology and taxonomic classification.</title>
        <authorList>
            <person name="Goeker M."/>
        </authorList>
    </citation>
    <scope>NUCLEOTIDE SEQUENCE [LARGE SCALE GENOMIC DNA]</scope>
    <source>
        <strain evidence="16 17">DSM 29007</strain>
    </source>
</reference>
<evidence type="ECO:0000256" key="8">
    <source>
        <dbReference type="ARBA" id="ARBA00022842"/>
    </source>
</evidence>
<evidence type="ECO:0000313" key="17">
    <source>
        <dbReference type="Proteomes" id="UP000582837"/>
    </source>
</evidence>
<comment type="caution">
    <text evidence="16">The sequence shown here is derived from an EMBL/GenBank/DDBJ whole genome shotgun (WGS) entry which is preliminary data.</text>
</comment>
<feature type="binding site" evidence="12">
    <location>
        <position position="94"/>
    </location>
    <ligand>
        <name>Mg(2+)</name>
        <dbReference type="ChEBI" id="CHEBI:18420"/>
        <label>1</label>
    </ligand>
</feature>
<dbReference type="GO" id="GO:0030388">
    <property type="term" value="P:fructose 1,6-bisphosphate metabolic process"/>
    <property type="evidence" value="ECO:0007669"/>
    <property type="project" value="TreeGrafter"/>
</dbReference>
<dbReference type="NCBIfam" id="NF006779">
    <property type="entry name" value="PRK09293.1-3"/>
    <property type="match status" value="1"/>
</dbReference>
<dbReference type="InterPro" id="IPR020548">
    <property type="entry name" value="Fructose_bisphosphatase_AS"/>
</dbReference>
<gene>
    <name evidence="12" type="primary">fbp</name>
    <name evidence="16" type="ORF">HNQ61_004387</name>
</gene>
<dbReference type="GO" id="GO:0006002">
    <property type="term" value="P:fructose 6-phosphate metabolic process"/>
    <property type="evidence" value="ECO:0007669"/>
    <property type="project" value="TreeGrafter"/>
</dbReference>
<keyword evidence="6 12" id="KW-0479">Metal-binding</keyword>
<evidence type="ECO:0000256" key="13">
    <source>
        <dbReference type="RuleBase" id="RU000508"/>
    </source>
</evidence>
<dbReference type="EC" id="3.1.3.11" evidence="4 12"/>
<dbReference type="GO" id="GO:0000287">
    <property type="term" value="F:magnesium ion binding"/>
    <property type="evidence" value="ECO:0007669"/>
    <property type="project" value="UniProtKB-UniRule"/>
</dbReference>
<comment type="subunit">
    <text evidence="12">Homotetramer.</text>
</comment>
<dbReference type="CDD" id="cd00354">
    <property type="entry name" value="FBPase"/>
    <property type="match status" value="1"/>
</dbReference>
<dbReference type="HAMAP" id="MF_01855">
    <property type="entry name" value="FBPase_class1"/>
    <property type="match status" value="1"/>
</dbReference>
<dbReference type="FunFam" id="3.30.540.10:FF:000002">
    <property type="entry name" value="Fructose-1,6-bisphosphatase class 1"/>
    <property type="match status" value="1"/>
</dbReference>
<proteinExistence type="inferred from homology"/>
<evidence type="ECO:0000256" key="7">
    <source>
        <dbReference type="ARBA" id="ARBA00022801"/>
    </source>
</evidence>
<dbReference type="InterPro" id="IPR033391">
    <property type="entry name" value="FBPase_N"/>
</dbReference>
<dbReference type="PANTHER" id="PTHR11556:SF35">
    <property type="entry name" value="SEDOHEPTULOSE-1,7-BISPHOSPHATASE, CHLOROPLASTIC"/>
    <property type="match status" value="1"/>
</dbReference>
<feature type="binding site" evidence="12">
    <location>
        <position position="281"/>
    </location>
    <ligand>
        <name>Mg(2+)</name>
        <dbReference type="ChEBI" id="CHEBI:18420"/>
        <label>2</label>
    </ligand>
</feature>
<feature type="binding site" evidence="12">
    <location>
        <position position="118"/>
    </location>
    <ligand>
        <name>Mg(2+)</name>
        <dbReference type="ChEBI" id="CHEBI:18420"/>
        <label>1</label>
    </ligand>
</feature>
<feature type="domain" description="Fructose-1-6-bisphosphatase class I N-terminal" evidence="14">
    <location>
        <begin position="7"/>
        <end position="197"/>
    </location>
</feature>
<evidence type="ECO:0000256" key="5">
    <source>
        <dbReference type="ARBA" id="ARBA00022490"/>
    </source>
</evidence>
<evidence type="ECO:0000256" key="4">
    <source>
        <dbReference type="ARBA" id="ARBA00013093"/>
    </source>
</evidence>
<feature type="binding site" evidence="12">
    <location>
        <begin position="119"/>
        <end position="122"/>
    </location>
    <ligand>
        <name>substrate</name>
    </ligand>
</feature>
<dbReference type="InterPro" id="IPR000146">
    <property type="entry name" value="FBPase_class-1"/>
</dbReference>
<dbReference type="Pfam" id="PF00316">
    <property type="entry name" value="FBPase"/>
    <property type="match status" value="1"/>
</dbReference>
<dbReference type="GO" id="GO:0006000">
    <property type="term" value="P:fructose metabolic process"/>
    <property type="evidence" value="ECO:0007669"/>
    <property type="project" value="TreeGrafter"/>
</dbReference>
<dbReference type="InterPro" id="IPR028343">
    <property type="entry name" value="FBPtase"/>
</dbReference>
<accession>A0A841H3Z9</accession>
<evidence type="ECO:0000256" key="6">
    <source>
        <dbReference type="ARBA" id="ARBA00022723"/>
    </source>
</evidence>
<evidence type="ECO:0000256" key="1">
    <source>
        <dbReference type="ARBA" id="ARBA00001273"/>
    </source>
</evidence>
<feature type="domain" description="Fructose-1-6-bisphosphatase class 1 C-terminal" evidence="15">
    <location>
        <begin position="206"/>
        <end position="332"/>
    </location>
</feature>
<evidence type="ECO:0000256" key="3">
    <source>
        <dbReference type="ARBA" id="ARBA00010941"/>
    </source>
</evidence>
<comment type="similarity">
    <text evidence="3 12 13">Belongs to the FBPase class 1 family.</text>
</comment>
<evidence type="ECO:0000313" key="16">
    <source>
        <dbReference type="EMBL" id="MBB6072724.1"/>
    </source>
</evidence>
<keyword evidence="8 12" id="KW-0460">Magnesium</keyword>
<comment type="caution">
    <text evidence="12">Lacks conserved residue(s) required for the propagation of feature annotation.</text>
</comment>
<dbReference type="NCBIfam" id="NF006778">
    <property type="entry name" value="PRK09293.1-1"/>
    <property type="match status" value="1"/>
</dbReference>
<comment type="cofactor">
    <cofactor evidence="12">
        <name>Mg(2+)</name>
        <dbReference type="ChEBI" id="CHEBI:18420"/>
    </cofactor>
    <text evidence="12">Binds 2 magnesium ions per subunit.</text>
</comment>
<feature type="binding site" evidence="12">
    <location>
        <position position="116"/>
    </location>
    <ligand>
        <name>Mg(2+)</name>
        <dbReference type="ChEBI" id="CHEBI:18420"/>
        <label>1</label>
    </ligand>
</feature>
<feature type="binding site" evidence="12">
    <location>
        <position position="119"/>
    </location>
    <ligand>
        <name>Mg(2+)</name>
        <dbReference type="ChEBI" id="CHEBI:18420"/>
        <label>2</label>
    </ligand>
</feature>
<evidence type="ECO:0000256" key="2">
    <source>
        <dbReference type="ARBA" id="ARBA00005215"/>
    </source>
</evidence>
<keyword evidence="9 12" id="KW-0119">Carbohydrate metabolism</keyword>
<evidence type="ECO:0000259" key="15">
    <source>
        <dbReference type="Pfam" id="PF18913"/>
    </source>
</evidence>
<dbReference type="AlphaFoldDB" id="A0A841H3Z9"/>
<protein>
    <recommendedName>
        <fullName evidence="10 12">Fructose-1,6-bisphosphatase class 1</fullName>
        <shortName evidence="12">FBPase class 1</shortName>
        <ecNumber evidence="4 12">3.1.3.11</ecNumber>
    </recommendedName>
    <alternativeName>
        <fullName evidence="11 12">D-fructose-1,6-bisphosphate 1-phosphohydrolase class 1</fullName>
    </alternativeName>
</protein>
<dbReference type="SUPFAM" id="SSF56655">
    <property type="entry name" value="Carbohydrate phosphatase"/>
    <property type="match status" value="1"/>
</dbReference>
<dbReference type="Gene3D" id="3.30.540.10">
    <property type="entry name" value="Fructose-1,6-Bisphosphatase, subunit A, domain 1"/>
    <property type="match status" value="1"/>
</dbReference>
<evidence type="ECO:0000256" key="11">
    <source>
        <dbReference type="ARBA" id="ARBA00081210"/>
    </source>
</evidence>
<dbReference type="PANTHER" id="PTHR11556">
    <property type="entry name" value="FRUCTOSE-1,6-BISPHOSPHATASE-RELATED"/>
    <property type="match status" value="1"/>
</dbReference>
<keyword evidence="5 12" id="KW-0963">Cytoplasm</keyword>
<dbReference type="Proteomes" id="UP000582837">
    <property type="component" value="Unassembled WGS sequence"/>
</dbReference>
<evidence type="ECO:0000256" key="12">
    <source>
        <dbReference type="HAMAP-Rule" id="MF_01855"/>
    </source>
</evidence>
<feature type="binding site" evidence="12">
    <location>
        <position position="212"/>
    </location>
    <ligand>
        <name>substrate</name>
    </ligand>
</feature>
<comment type="pathway">
    <text evidence="2">Carbohydrate biosynthesis; Calvin cycle.</text>
</comment>
<feature type="binding site" evidence="12">
    <location>
        <position position="275"/>
    </location>
    <ligand>
        <name>substrate</name>
    </ligand>
</feature>
<evidence type="ECO:0000256" key="9">
    <source>
        <dbReference type="ARBA" id="ARBA00023277"/>
    </source>
</evidence>
<dbReference type="EMBL" id="JACHIA010000017">
    <property type="protein sequence ID" value="MBB6072724.1"/>
    <property type="molecule type" value="Genomic_DNA"/>
</dbReference>
<dbReference type="GO" id="GO:0005986">
    <property type="term" value="P:sucrose biosynthetic process"/>
    <property type="evidence" value="ECO:0007669"/>
    <property type="project" value="TreeGrafter"/>
</dbReference>
<dbReference type="PIRSF" id="PIRSF500210">
    <property type="entry name" value="FBPtase"/>
    <property type="match status" value="1"/>
</dbReference>
<sequence length="353" mass="38330">MTTKSVITIERHIIEAERQYPEATGAFSNILSDVAFAAKMIAKEVRRAGLADILGYTGEVNVQGEDVKKLDEYAHEVIFKALDHTGHLCGMASEEVEDFIPIPDRFPTGKYCVLFDPLDGSSNIEANVSVGTIFSVHRKISDHERGCAEDCLQPGYKQIAAGYVVYGSSTMLVYTTGNGVHGFTLEPSIGEFLLSHPDIRIPSPGQRIFSANEGNYRNWSAGQRALVDHLKGVDGTNPKPFSARYIGSLVADFHRNLLYGGFFMYPADSKSPNGKLRLLYEAAPLAMIAEQAGGRASTGFTRINEIEPTSLHQRTPLYIGSAEYVELAEQFLAQDAQHAADPADALVAVGAGA</sequence>
<dbReference type="GO" id="GO:0006094">
    <property type="term" value="P:gluconeogenesis"/>
    <property type="evidence" value="ECO:0007669"/>
    <property type="project" value="UniProtKB-UniRule"/>
</dbReference>
<dbReference type="Pfam" id="PF18913">
    <property type="entry name" value="FBPase_C"/>
    <property type="match status" value="1"/>
</dbReference>
<keyword evidence="7 12" id="KW-0378">Hydrolase</keyword>
<dbReference type="InterPro" id="IPR044015">
    <property type="entry name" value="FBPase_C_dom"/>
</dbReference>